<dbReference type="Gene3D" id="3.30.565.10">
    <property type="entry name" value="Histidine kinase-like ATPase, C-terminal domain"/>
    <property type="match status" value="1"/>
</dbReference>
<name>A0A5J4R3X2_9ZZZZ</name>
<evidence type="ECO:0000313" key="1">
    <source>
        <dbReference type="EMBL" id="KAA6327671.1"/>
    </source>
</evidence>
<protein>
    <recommendedName>
        <fullName evidence="2">ATP-binding protein</fullName>
    </recommendedName>
</protein>
<accession>A0A5J4R3X2</accession>
<dbReference type="PANTHER" id="PTHR32387:SF0">
    <property type="entry name" value="PROTEIN NO VEIN"/>
    <property type="match status" value="1"/>
</dbReference>
<dbReference type="EMBL" id="SNRY01001951">
    <property type="protein sequence ID" value="KAA6327671.1"/>
    <property type="molecule type" value="Genomic_DNA"/>
</dbReference>
<evidence type="ECO:0008006" key="2">
    <source>
        <dbReference type="Google" id="ProtNLM"/>
    </source>
</evidence>
<sequence length="451" mass="52542">MNLREYISKIYSDNTDYSKPEHAINQAESLKSLSRDLYTDSKRFIYELLQNADDSAFPEKKVKVCIRFFDSQLVICHSGQPFSNRDLRGLCSVNDGTKKNSIEKTGYKGIGFKAVFGQSNRVIIFTNKEYFRFDENYPFEWKKSWGNSQQNWEHENDRVFSFPWQIIPIPTRIDEIKKNINEFLVFNNWNVATIISLQNKNTIFNAVTNLIKNVNMFLFLKNIEDIEFVTDRSYKITLNRNNNKISIEENGTPKVEWLSCSKKILIPNDVRLQIEKEQNLPDKLKDAPDIEITLAAKIRDKQLASLSSGEQLLYSYLPTDEKRYTLPVLVNTSFLTSANREALHENSAWNQWIFETIALELYQWIAELVKGEFEYQAYNLLPKKISIYDALSEKFNSGIEKALESIPFIISSTGELPKRDEAIVDFTFLSEKRFIGSEKIKENDYPLLHLN</sequence>
<dbReference type="AlphaFoldDB" id="A0A5J4R3X2"/>
<proteinExistence type="predicted"/>
<reference evidence="1" key="1">
    <citation type="submission" date="2019-03" db="EMBL/GenBank/DDBJ databases">
        <title>Single cell metagenomics reveals metabolic interactions within the superorganism composed of flagellate Streblomastix strix and complex community of Bacteroidetes bacteria on its surface.</title>
        <authorList>
            <person name="Treitli S.C."/>
            <person name="Kolisko M."/>
            <person name="Husnik F."/>
            <person name="Keeling P."/>
            <person name="Hampl V."/>
        </authorList>
    </citation>
    <scope>NUCLEOTIDE SEQUENCE</scope>
    <source>
        <strain evidence="1">STM</strain>
    </source>
</reference>
<dbReference type="InterPro" id="IPR052957">
    <property type="entry name" value="Auxin_embryo_med"/>
</dbReference>
<dbReference type="InterPro" id="IPR036890">
    <property type="entry name" value="HATPase_C_sf"/>
</dbReference>
<comment type="caution">
    <text evidence="1">The sequence shown here is derived from an EMBL/GenBank/DDBJ whole genome shotgun (WGS) entry which is preliminary data.</text>
</comment>
<dbReference type="NCBIfam" id="NF047352">
    <property type="entry name" value="P_loop_sacsin"/>
    <property type="match status" value="1"/>
</dbReference>
<gene>
    <name evidence="1" type="ORF">EZS27_023364</name>
</gene>
<dbReference type="SUPFAM" id="SSF55874">
    <property type="entry name" value="ATPase domain of HSP90 chaperone/DNA topoisomerase II/histidine kinase"/>
    <property type="match status" value="1"/>
</dbReference>
<organism evidence="1">
    <name type="scientific">termite gut metagenome</name>
    <dbReference type="NCBI Taxonomy" id="433724"/>
    <lineage>
        <taxon>unclassified sequences</taxon>
        <taxon>metagenomes</taxon>
        <taxon>organismal metagenomes</taxon>
    </lineage>
</organism>
<dbReference type="PANTHER" id="PTHR32387">
    <property type="entry name" value="WU:FJ29H11"/>
    <property type="match status" value="1"/>
</dbReference>